<keyword evidence="3 4" id="KW-0862">Zinc</keyword>
<comment type="similarity">
    <text evidence="1 4">Belongs to the alpha-carbonic anhydrase family.</text>
</comment>
<dbReference type="PhylomeDB" id="B4JI18"/>
<dbReference type="GO" id="GO:0004089">
    <property type="term" value="F:carbonate dehydratase activity"/>
    <property type="evidence" value="ECO:0007669"/>
    <property type="project" value="UniProtKB-UniRule"/>
</dbReference>
<keyword evidence="4" id="KW-0456">Lyase</keyword>
<name>B4JI18_DROGR</name>
<dbReference type="EC" id="4.2.1.1" evidence="4"/>
<evidence type="ECO:0000256" key="4">
    <source>
        <dbReference type="RuleBase" id="RU367011"/>
    </source>
</evidence>
<gene>
    <name evidence="6" type="primary">Dgri\GH18012</name>
    <name evidence="6" type="ORF">Dgri_GH18012</name>
</gene>
<dbReference type="PANTHER" id="PTHR18952:SF137">
    <property type="entry name" value="CARBONIC ANHYDRASE"/>
    <property type="match status" value="1"/>
</dbReference>
<dbReference type="FunCoup" id="B4JI18">
    <property type="interactions" value="54"/>
</dbReference>
<dbReference type="InterPro" id="IPR018338">
    <property type="entry name" value="Carbonic_anhydrase_a-class_CS"/>
</dbReference>
<dbReference type="STRING" id="7222.B4JI18"/>
<dbReference type="InParanoid" id="B4JI18"/>
<evidence type="ECO:0000313" key="6">
    <source>
        <dbReference type="EMBL" id="EDV93938.1"/>
    </source>
</evidence>
<comment type="catalytic activity">
    <reaction evidence="4">
        <text>hydrogencarbonate + H(+) = CO2 + H2O</text>
        <dbReference type="Rhea" id="RHEA:10748"/>
        <dbReference type="ChEBI" id="CHEBI:15377"/>
        <dbReference type="ChEBI" id="CHEBI:15378"/>
        <dbReference type="ChEBI" id="CHEBI:16526"/>
        <dbReference type="ChEBI" id="CHEBI:17544"/>
        <dbReference type="EC" id="4.2.1.1"/>
    </reaction>
</comment>
<dbReference type="HOGENOM" id="CLU_647722_0_0_1"/>
<dbReference type="InterPro" id="IPR023561">
    <property type="entry name" value="Carbonic_anhydrase_a-class"/>
</dbReference>
<dbReference type="SMART" id="SM01057">
    <property type="entry name" value="Carb_anhydrase"/>
    <property type="match status" value="2"/>
</dbReference>
<evidence type="ECO:0000256" key="1">
    <source>
        <dbReference type="ARBA" id="ARBA00010718"/>
    </source>
</evidence>
<feature type="signal peptide" evidence="4">
    <location>
        <begin position="1"/>
        <end position="25"/>
    </location>
</feature>
<dbReference type="Proteomes" id="UP000001070">
    <property type="component" value="Unassembled WGS sequence"/>
</dbReference>
<proteinExistence type="inferred from homology"/>
<accession>B4JI18</accession>
<dbReference type="OrthoDB" id="429145at2759"/>
<comment type="cofactor">
    <cofactor evidence="4">
        <name>Zn(2+)</name>
        <dbReference type="ChEBI" id="CHEBI:29105"/>
    </cofactor>
</comment>
<keyword evidence="4" id="KW-0732">Signal</keyword>
<keyword evidence="2 4" id="KW-0479">Metal-binding</keyword>
<protein>
    <recommendedName>
        <fullName evidence="4">Carbonic anhydrase</fullName>
        <ecNumber evidence="4">4.2.1.1</ecNumber>
    </recommendedName>
</protein>
<dbReference type="eggNOG" id="KOG0382">
    <property type="taxonomic scope" value="Eukaryota"/>
</dbReference>
<dbReference type="Gene3D" id="3.10.200.10">
    <property type="entry name" value="Alpha carbonic anhydrase"/>
    <property type="match status" value="2"/>
</dbReference>
<evidence type="ECO:0000256" key="2">
    <source>
        <dbReference type="ARBA" id="ARBA00022723"/>
    </source>
</evidence>
<evidence type="ECO:0000256" key="3">
    <source>
        <dbReference type="ARBA" id="ARBA00022833"/>
    </source>
</evidence>
<dbReference type="SUPFAM" id="SSF51069">
    <property type="entry name" value="Carbonic anhydrase"/>
    <property type="match status" value="2"/>
</dbReference>
<feature type="chain" id="PRO_5025080676" description="Carbonic anhydrase" evidence="4">
    <location>
        <begin position="26"/>
        <end position="424"/>
    </location>
</feature>
<dbReference type="AlphaFoldDB" id="B4JI18"/>
<dbReference type="OMA" id="NGHTVQW"/>
<sequence>MCVLNRRRFIVFLQFLLLAAKQASGQFNYDQQGRDWAGTCATGRSQSPIRLADNTAIRRPIPRIRFTNYNRALQSPLIMTNNGHTANIVLPPTNNGQRASIQGGLLPGTFEAQSVHFHWGSANSRGSEHLINGQRYDVEMHIVHKNVRYATVAEASLRPDGLAVLGVMLQAVPTLISTHFGLNRILDRLPQVIRDQSSTMIAGQLTMNDLLGRIPTGRFYSYNANIVLPPTNNGQRASIQGGLLPGTFEADSVHFHWGSANSRGSEHLINGQRYDVEMHIVHKNARYATVAEASLRPDGLAALTVMFQAVPSLSSTHFGLNRILDRLPQVIRDQSSTMIAGQLTMNDLLGRIPTGRFYAYSGSLTTPDCAESVSWIVFLDSVRLPRRQIAKFWDLLDERRLPLINNYRSLQAINGRPIFQRTLI</sequence>
<keyword evidence="7" id="KW-1185">Reference proteome</keyword>
<organism evidence="7">
    <name type="scientific">Drosophila grimshawi</name>
    <name type="common">Hawaiian fruit fly</name>
    <name type="synonym">Idiomyia grimshawi</name>
    <dbReference type="NCBI Taxonomy" id="7222"/>
    <lineage>
        <taxon>Eukaryota</taxon>
        <taxon>Metazoa</taxon>
        <taxon>Ecdysozoa</taxon>
        <taxon>Arthropoda</taxon>
        <taxon>Hexapoda</taxon>
        <taxon>Insecta</taxon>
        <taxon>Pterygota</taxon>
        <taxon>Neoptera</taxon>
        <taxon>Endopterygota</taxon>
        <taxon>Diptera</taxon>
        <taxon>Brachycera</taxon>
        <taxon>Muscomorpha</taxon>
        <taxon>Ephydroidea</taxon>
        <taxon>Drosophilidae</taxon>
        <taxon>Drosophila</taxon>
        <taxon>Hawaiian Drosophila</taxon>
    </lineage>
</organism>
<feature type="domain" description="Alpha-carbonic anhydrase" evidence="5">
    <location>
        <begin position="25"/>
        <end position="422"/>
    </location>
</feature>
<dbReference type="GO" id="GO:0008270">
    <property type="term" value="F:zinc ion binding"/>
    <property type="evidence" value="ECO:0007669"/>
    <property type="project" value="UniProtKB-UniRule"/>
</dbReference>
<reference evidence="6 7" key="1">
    <citation type="journal article" date="2007" name="Nature">
        <title>Evolution of genes and genomes on the Drosophila phylogeny.</title>
        <authorList>
            <consortium name="Drosophila 12 Genomes Consortium"/>
            <person name="Clark A.G."/>
            <person name="Eisen M.B."/>
            <person name="Smith D.R."/>
            <person name="Bergman C.M."/>
            <person name="Oliver B."/>
            <person name="Markow T.A."/>
            <person name="Kaufman T.C."/>
            <person name="Kellis M."/>
            <person name="Gelbart W."/>
            <person name="Iyer V.N."/>
            <person name="Pollard D.A."/>
            <person name="Sackton T.B."/>
            <person name="Larracuente A.M."/>
            <person name="Singh N.D."/>
            <person name="Abad J.P."/>
            <person name="Abt D.N."/>
            <person name="Adryan B."/>
            <person name="Aguade M."/>
            <person name="Akashi H."/>
            <person name="Anderson W.W."/>
            <person name="Aquadro C.F."/>
            <person name="Ardell D.H."/>
            <person name="Arguello R."/>
            <person name="Artieri C.G."/>
            <person name="Barbash D.A."/>
            <person name="Barker D."/>
            <person name="Barsanti P."/>
            <person name="Batterham P."/>
            <person name="Batzoglou S."/>
            <person name="Begun D."/>
            <person name="Bhutkar A."/>
            <person name="Blanco E."/>
            <person name="Bosak S.A."/>
            <person name="Bradley R.K."/>
            <person name="Brand A.D."/>
            <person name="Brent M.R."/>
            <person name="Brooks A.N."/>
            <person name="Brown R.H."/>
            <person name="Butlin R.K."/>
            <person name="Caggese C."/>
            <person name="Calvi B.R."/>
            <person name="Bernardo de Carvalho A."/>
            <person name="Caspi A."/>
            <person name="Castrezana S."/>
            <person name="Celniker S.E."/>
            <person name="Chang J.L."/>
            <person name="Chapple C."/>
            <person name="Chatterji S."/>
            <person name="Chinwalla A."/>
            <person name="Civetta A."/>
            <person name="Clifton S.W."/>
            <person name="Comeron J.M."/>
            <person name="Costello J.C."/>
            <person name="Coyne J.A."/>
            <person name="Daub J."/>
            <person name="David R.G."/>
            <person name="Delcher A.L."/>
            <person name="Delehaunty K."/>
            <person name="Do C.B."/>
            <person name="Ebling H."/>
            <person name="Edwards K."/>
            <person name="Eickbush T."/>
            <person name="Evans J.D."/>
            <person name="Filipski A."/>
            <person name="Findeiss S."/>
            <person name="Freyhult E."/>
            <person name="Fulton L."/>
            <person name="Fulton R."/>
            <person name="Garcia A.C."/>
            <person name="Gardiner A."/>
            <person name="Garfield D.A."/>
            <person name="Garvin B.E."/>
            <person name="Gibson G."/>
            <person name="Gilbert D."/>
            <person name="Gnerre S."/>
            <person name="Godfrey J."/>
            <person name="Good R."/>
            <person name="Gotea V."/>
            <person name="Gravely B."/>
            <person name="Greenberg A.J."/>
            <person name="Griffiths-Jones S."/>
            <person name="Gross S."/>
            <person name="Guigo R."/>
            <person name="Gustafson E.A."/>
            <person name="Haerty W."/>
            <person name="Hahn M.W."/>
            <person name="Halligan D.L."/>
            <person name="Halpern A.L."/>
            <person name="Halter G.M."/>
            <person name="Han M.V."/>
            <person name="Heger A."/>
            <person name="Hillier L."/>
            <person name="Hinrichs A.S."/>
            <person name="Holmes I."/>
            <person name="Hoskins R.A."/>
            <person name="Hubisz M.J."/>
            <person name="Hultmark D."/>
            <person name="Huntley M.A."/>
            <person name="Jaffe D.B."/>
            <person name="Jagadeeshan S."/>
            <person name="Jeck W.R."/>
            <person name="Johnson J."/>
            <person name="Jones C.D."/>
            <person name="Jordan W.C."/>
            <person name="Karpen G.H."/>
            <person name="Kataoka E."/>
            <person name="Keightley P.D."/>
            <person name="Kheradpour P."/>
            <person name="Kirkness E.F."/>
            <person name="Koerich L.B."/>
            <person name="Kristiansen K."/>
            <person name="Kudrna D."/>
            <person name="Kulathinal R.J."/>
            <person name="Kumar S."/>
            <person name="Kwok R."/>
            <person name="Lander E."/>
            <person name="Langley C.H."/>
            <person name="Lapoint R."/>
            <person name="Lazzaro B.P."/>
            <person name="Lee S.J."/>
            <person name="Levesque L."/>
            <person name="Li R."/>
            <person name="Lin C.F."/>
            <person name="Lin M.F."/>
            <person name="Lindblad-Toh K."/>
            <person name="Llopart A."/>
            <person name="Long M."/>
            <person name="Low L."/>
            <person name="Lozovsky E."/>
            <person name="Lu J."/>
            <person name="Luo M."/>
            <person name="Machado C.A."/>
            <person name="Makalowski W."/>
            <person name="Marzo M."/>
            <person name="Matsuda M."/>
            <person name="Matzkin L."/>
            <person name="McAllister B."/>
            <person name="McBride C.S."/>
            <person name="McKernan B."/>
            <person name="McKernan K."/>
            <person name="Mendez-Lago M."/>
            <person name="Minx P."/>
            <person name="Mollenhauer M.U."/>
            <person name="Montooth K."/>
            <person name="Mount S.M."/>
            <person name="Mu X."/>
            <person name="Myers E."/>
            <person name="Negre B."/>
            <person name="Newfeld S."/>
            <person name="Nielsen R."/>
            <person name="Noor M.A."/>
            <person name="O'Grady P."/>
            <person name="Pachter L."/>
            <person name="Papaceit M."/>
            <person name="Parisi M.J."/>
            <person name="Parisi M."/>
            <person name="Parts L."/>
            <person name="Pedersen J.S."/>
            <person name="Pesole G."/>
            <person name="Phillippy A.M."/>
            <person name="Ponting C.P."/>
            <person name="Pop M."/>
            <person name="Porcelli D."/>
            <person name="Powell J.R."/>
            <person name="Prohaska S."/>
            <person name="Pruitt K."/>
            <person name="Puig M."/>
            <person name="Quesneville H."/>
            <person name="Ram K.R."/>
            <person name="Rand D."/>
            <person name="Rasmussen M.D."/>
            <person name="Reed L.K."/>
            <person name="Reenan R."/>
            <person name="Reily A."/>
            <person name="Remington K.A."/>
            <person name="Rieger T.T."/>
            <person name="Ritchie M.G."/>
            <person name="Robin C."/>
            <person name="Rogers Y.H."/>
            <person name="Rohde C."/>
            <person name="Rozas J."/>
            <person name="Rubenfield M.J."/>
            <person name="Ruiz A."/>
            <person name="Russo S."/>
            <person name="Salzberg S.L."/>
            <person name="Sanchez-Gracia A."/>
            <person name="Saranga D.J."/>
            <person name="Sato H."/>
            <person name="Schaeffer S.W."/>
            <person name="Schatz M.C."/>
            <person name="Schlenke T."/>
            <person name="Schwartz R."/>
            <person name="Segarra C."/>
            <person name="Singh R.S."/>
            <person name="Sirot L."/>
            <person name="Sirota M."/>
            <person name="Sisneros N.B."/>
            <person name="Smith C.D."/>
            <person name="Smith T.F."/>
            <person name="Spieth J."/>
            <person name="Stage D.E."/>
            <person name="Stark A."/>
            <person name="Stephan W."/>
            <person name="Strausberg R.L."/>
            <person name="Strempel S."/>
            <person name="Sturgill D."/>
            <person name="Sutton G."/>
            <person name="Sutton G.G."/>
            <person name="Tao W."/>
            <person name="Teichmann S."/>
            <person name="Tobari Y.N."/>
            <person name="Tomimura Y."/>
            <person name="Tsolas J.M."/>
            <person name="Valente V.L."/>
            <person name="Venter E."/>
            <person name="Venter J.C."/>
            <person name="Vicario S."/>
            <person name="Vieira F.G."/>
            <person name="Vilella A.J."/>
            <person name="Villasante A."/>
            <person name="Walenz B."/>
            <person name="Wang J."/>
            <person name="Wasserman M."/>
            <person name="Watts T."/>
            <person name="Wilson D."/>
            <person name="Wilson R.K."/>
            <person name="Wing R.A."/>
            <person name="Wolfner M.F."/>
            <person name="Wong A."/>
            <person name="Wong G.K."/>
            <person name="Wu C.I."/>
            <person name="Wu G."/>
            <person name="Yamamoto D."/>
            <person name="Yang H.P."/>
            <person name="Yang S.P."/>
            <person name="Yorke J.A."/>
            <person name="Yoshida K."/>
            <person name="Zdobnov E."/>
            <person name="Zhang P."/>
            <person name="Zhang Y."/>
            <person name="Zimin A.V."/>
            <person name="Baldwin J."/>
            <person name="Abdouelleil A."/>
            <person name="Abdulkadir J."/>
            <person name="Abebe A."/>
            <person name="Abera B."/>
            <person name="Abreu J."/>
            <person name="Acer S.C."/>
            <person name="Aftuck L."/>
            <person name="Alexander A."/>
            <person name="An P."/>
            <person name="Anderson E."/>
            <person name="Anderson S."/>
            <person name="Arachi H."/>
            <person name="Azer M."/>
            <person name="Bachantsang P."/>
            <person name="Barry A."/>
            <person name="Bayul T."/>
            <person name="Berlin A."/>
            <person name="Bessette D."/>
            <person name="Bloom T."/>
            <person name="Blye J."/>
            <person name="Boguslavskiy L."/>
            <person name="Bonnet C."/>
            <person name="Boukhgalter B."/>
            <person name="Bourzgui I."/>
            <person name="Brown A."/>
            <person name="Cahill P."/>
            <person name="Channer S."/>
            <person name="Cheshatsang Y."/>
            <person name="Chuda L."/>
            <person name="Citroen M."/>
            <person name="Collymore A."/>
            <person name="Cooke P."/>
            <person name="Costello M."/>
            <person name="D'Aco K."/>
            <person name="Daza R."/>
            <person name="De Haan G."/>
            <person name="DeGray S."/>
            <person name="DeMaso C."/>
            <person name="Dhargay N."/>
            <person name="Dooley K."/>
            <person name="Dooley E."/>
            <person name="Doricent M."/>
            <person name="Dorje P."/>
            <person name="Dorjee K."/>
            <person name="Dupes A."/>
            <person name="Elong R."/>
            <person name="Falk J."/>
            <person name="Farina A."/>
            <person name="Faro S."/>
            <person name="Ferguson D."/>
            <person name="Fisher S."/>
            <person name="Foley C.D."/>
            <person name="Franke A."/>
            <person name="Friedrich D."/>
            <person name="Gadbois L."/>
            <person name="Gearin G."/>
            <person name="Gearin C.R."/>
            <person name="Giannoukos G."/>
            <person name="Goode T."/>
            <person name="Graham J."/>
            <person name="Grandbois E."/>
            <person name="Grewal S."/>
            <person name="Gyaltsen K."/>
            <person name="Hafez N."/>
            <person name="Hagos B."/>
            <person name="Hall J."/>
            <person name="Henson C."/>
            <person name="Hollinger A."/>
            <person name="Honan T."/>
            <person name="Huard M.D."/>
            <person name="Hughes L."/>
            <person name="Hurhula B."/>
            <person name="Husby M.E."/>
            <person name="Kamat A."/>
            <person name="Kanga B."/>
            <person name="Kashin S."/>
            <person name="Khazanovich D."/>
            <person name="Kisner P."/>
            <person name="Lance K."/>
            <person name="Lara M."/>
            <person name="Lee W."/>
            <person name="Lennon N."/>
            <person name="Letendre F."/>
            <person name="LeVine R."/>
            <person name="Lipovsky A."/>
            <person name="Liu X."/>
            <person name="Liu J."/>
            <person name="Liu S."/>
            <person name="Lokyitsang T."/>
            <person name="Lokyitsang Y."/>
            <person name="Lubonja R."/>
            <person name="Lui A."/>
            <person name="MacDonald P."/>
            <person name="Magnisalis V."/>
            <person name="Maru K."/>
            <person name="Matthews C."/>
            <person name="McCusker W."/>
            <person name="McDonough S."/>
            <person name="Mehta T."/>
            <person name="Meldrim J."/>
            <person name="Meneus L."/>
            <person name="Mihai O."/>
            <person name="Mihalev A."/>
            <person name="Mihova T."/>
            <person name="Mittelman R."/>
            <person name="Mlenga V."/>
            <person name="Montmayeur A."/>
            <person name="Mulrain L."/>
            <person name="Navidi A."/>
            <person name="Naylor J."/>
            <person name="Negash T."/>
            <person name="Nguyen T."/>
            <person name="Nguyen N."/>
            <person name="Nicol R."/>
            <person name="Norbu C."/>
            <person name="Norbu N."/>
            <person name="Novod N."/>
            <person name="O'Neill B."/>
            <person name="Osman S."/>
            <person name="Markiewicz E."/>
            <person name="Oyono O.L."/>
            <person name="Patti C."/>
            <person name="Phunkhang P."/>
            <person name="Pierre F."/>
            <person name="Priest M."/>
            <person name="Raghuraman S."/>
            <person name="Rege F."/>
            <person name="Reyes R."/>
            <person name="Rise C."/>
            <person name="Rogov P."/>
            <person name="Ross K."/>
            <person name="Ryan E."/>
            <person name="Settipalli S."/>
            <person name="Shea T."/>
            <person name="Sherpa N."/>
            <person name="Shi L."/>
            <person name="Shih D."/>
            <person name="Sparrow T."/>
            <person name="Spaulding J."/>
            <person name="Stalker J."/>
            <person name="Stange-Thomann N."/>
            <person name="Stavropoulos S."/>
            <person name="Stone C."/>
            <person name="Strader C."/>
            <person name="Tesfaye S."/>
            <person name="Thomson T."/>
            <person name="Thoulutsang Y."/>
            <person name="Thoulutsang D."/>
            <person name="Topham K."/>
            <person name="Topping I."/>
            <person name="Tsamla T."/>
            <person name="Vassiliev H."/>
            <person name="Vo A."/>
            <person name="Wangchuk T."/>
            <person name="Wangdi T."/>
            <person name="Weiand M."/>
            <person name="Wilkinson J."/>
            <person name="Wilson A."/>
            <person name="Yadav S."/>
            <person name="Young G."/>
            <person name="Yu Q."/>
            <person name="Zembek L."/>
            <person name="Zhong D."/>
            <person name="Zimmer A."/>
            <person name="Zwirko Z."/>
            <person name="Jaffe D.B."/>
            <person name="Alvarez P."/>
            <person name="Brockman W."/>
            <person name="Butler J."/>
            <person name="Chin C."/>
            <person name="Gnerre S."/>
            <person name="Grabherr M."/>
            <person name="Kleber M."/>
            <person name="Mauceli E."/>
            <person name="MacCallum I."/>
        </authorList>
    </citation>
    <scope>NUCLEOTIDE SEQUENCE [LARGE SCALE GENOMIC DNA]</scope>
    <source>
        <strain evidence="7">Tucson 15287-2541.00</strain>
    </source>
</reference>
<dbReference type="InterPro" id="IPR036398">
    <property type="entry name" value="CA_dom_sf"/>
</dbReference>
<evidence type="ECO:0000259" key="5">
    <source>
        <dbReference type="PROSITE" id="PS51144"/>
    </source>
</evidence>
<dbReference type="InterPro" id="IPR001148">
    <property type="entry name" value="CA_dom"/>
</dbReference>
<dbReference type="Pfam" id="PF00194">
    <property type="entry name" value="Carb_anhydrase"/>
    <property type="match status" value="2"/>
</dbReference>
<comment type="function">
    <text evidence="4">Reversible hydration of carbon dioxide.</text>
</comment>
<dbReference type="PROSITE" id="PS00162">
    <property type="entry name" value="ALPHA_CA_1"/>
    <property type="match status" value="2"/>
</dbReference>
<dbReference type="CDD" id="cd00326">
    <property type="entry name" value="alpha_CA"/>
    <property type="match status" value="1"/>
</dbReference>
<dbReference type="PANTHER" id="PTHR18952">
    <property type="entry name" value="CARBONIC ANHYDRASE"/>
    <property type="match status" value="1"/>
</dbReference>
<dbReference type="PROSITE" id="PS51144">
    <property type="entry name" value="ALPHA_CA_2"/>
    <property type="match status" value="1"/>
</dbReference>
<dbReference type="GO" id="GO:0005737">
    <property type="term" value="C:cytoplasm"/>
    <property type="evidence" value="ECO:0007669"/>
    <property type="project" value="TreeGrafter"/>
</dbReference>
<evidence type="ECO:0000313" key="7">
    <source>
        <dbReference type="Proteomes" id="UP000001070"/>
    </source>
</evidence>
<dbReference type="EMBL" id="CH916369">
    <property type="protein sequence ID" value="EDV93938.1"/>
    <property type="molecule type" value="Genomic_DNA"/>
</dbReference>